<feature type="region of interest" description="Disordered" evidence="2">
    <location>
        <begin position="1"/>
        <end position="88"/>
    </location>
</feature>
<dbReference type="PROSITE" id="PS51126">
    <property type="entry name" value="DILUTE"/>
    <property type="match status" value="1"/>
</dbReference>
<dbReference type="Pfam" id="PF12796">
    <property type="entry name" value="Ank_2"/>
    <property type="match status" value="1"/>
</dbReference>
<feature type="compositionally biased region" description="Low complexity" evidence="2">
    <location>
        <begin position="563"/>
        <end position="574"/>
    </location>
</feature>
<evidence type="ECO:0000313" key="5">
    <source>
        <dbReference type="Proteomes" id="UP000193411"/>
    </source>
</evidence>
<reference evidence="4 5" key="1">
    <citation type="submission" date="2016-07" db="EMBL/GenBank/DDBJ databases">
        <title>Pervasive Adenine N6-methylation of Active Genes in Fungi.</title>
        <authorList>
            <consortium name="DOE Joint Genome Institute"/>
            <person name="Mondo S.J."/>
            <person name="Dannebaum R.O."/>
            <person name="Kuo R.C."/>
            <person name="Labutti K."/>
            <person name="Haridas S."/>
            <person name="Kuo A."/>
            <person name="Salamov A."/>
            <person name="Ahrendt S.R."/>
            <person name="Lipzen A."/>
            <person name="Sullivan W."/>
            <person name="Andreopoulos W.B."/>
            <person name="Clum A."/>
            <person name="Lindquist E."/>
            <person name="Daum C."/>
            <person name="Ramamoorthy G.K."/>
            <person name="Gryganskyi A."/>
            <person name="Culley D."/>
            <person name="Magnuson J.K."/>
            <person name="James T.Y."/>
            <person name="O'Malley M.A."/>
            <person name="Stajich J.E."/>
            <person name="Spatafora J.W."/>
            <person name="Visel A."/>
            <person name="Grigoriev I.V."/>
        </authorList>
    </citation>
    <scope>NUCLEOTIDE SEQUENCE [LARGE SCALE GENOMIC DNA]</scope>
    <source>
        <strain evidence="4 5">PL171</strain>
    </source>
</reference>
<dbReference type="PROSITE" id="PS50088">
    <property type="entry name" value="ANK_REPEAT"/>
    <property type="match status" value="1"/>
</dbReference>
<feature type="compositionally biased region" description="Low complexity" evidence="2">
    <location>
        <begin position="69"/>
        <end position="87"/>
    </location>
</feature>
<dbReference type="EMBL" id="MCFL01000029">
    <property type="protein sequence ID" value="ORZ34324.1"/>
    <property type="molecule type" value="Genomic_DNA"/>
</dbReference>
<dbReference type="STRING" id="765915.A0A1Y2HK22"/>
<protein>
    <recommendedName>
        <fullName evidence="3">Dilute domain-containing protein</fullName>
    </recommendedName>
</protein>
<feature type="compositionally biased region" description="Low complexity" evidence="2">
    <location>
        <begin position="586"/>
        <end position="597"/>
    </location>
</feature>
<sequence>MTDHPPLPQQQHTPPSPGATTAIAPPSSASSASSSANKVSPSPAIDIEALKQQALATHPRPPLPPPPAADTHSPATASPSPSSASISLRRRSIVGIQTTPGSVTPVLSSTQLLPSAGPSAEDAQVVFELEQQLDLVYHDDDVKHELQAAFFRACTAGDARKVGYLLKHCAGDVNVNAKDDSGCTGLMLAACFGHEAMCKLLVEEGRAEVDVQDNNGWTALMWATNNNRDAIVEYLLDHGVNPDISSTKGRTVKDFLERAHLPQRDKLQSIFYSDTRSNYTSGRRSSTGSSDGEGSLGAATSITSLTSESYYVPSLYGVDYREMCDIVGTTVPAQLVHIGKDNLGNEELPPPPPLIDLQVFLNEEEEGLIDFDWDGTCPPDQMFVFSESGLDHLLHVAIRRLSDPAVIRSQNNNPAGFTRRPVSANVLFLAARYAGYYGSQDMLDTLFARALDMLEQVLRPKKHDMMFLGYWLANCSRLLYFLKKDAGLVVSTLAHQVRLNELIQDIFMALIKDAQQRLAGILDAALLNHDTIPGYTSIRFRERKTASPPPELAADDDGGLGGMLRRALSTSSGPAGNGGGAGLGSANGATSASGNTTPPKLSNINRLSSFFSSSGSIHGGIGRGGASIGVASSSSSSSSPVPGRRRAGTKSGGKRTPRTITTVLSSTLYVLQTFQIHPSLVHQAIEQLFFYLGAATFNRLLARPELCCRWKAMQIRMNLSHLEDWVRSNPIPAPNKDSFTRHLQPVISLLQMLQIVTHFKTLESFTDALRESDHLAILNWSQLRRALDLYTYEEDEAEVAPAIVEYIARCADRSMSDPKAVRRMQRAGGDDLDVDEDDQEYDSDEAVGGGVRGRRRRAGSDSAHSAIDLSITADLEPSRVAGDPLASPPLSPPPLDEHGVPIYQTPEGSPTIKAHKRRSSTPNKPVKGPMVVMHANTHAHAHANANQYAYFVLDEAYWMPFAVPTNVGERVILRIVDGDESYIEEAPVLTQEVVDMLDGKC</sequence>
<feature type="region of interest" description="Disordered" evidence="2">
    <location>
        <begin position="817"/>
        <end position="870"/>
    </location>
</feature>
<dbReference type="PANTHER" id="PTHR16027:SF6">
    <property type="entry name" value="DILUTE DOMAIN-CONTAINING PROTEIN"/>
    <property type="match status" value="1"/>
</dbReference>
<organism evidence="4 5">
    <name type="scientific">Catenaria anguillulae PL171</name>
    <dbReference type="NCBI Taxonomy" id="765915"/>
    <lineage>
        <taxon>Eukaryota</taxon>
        <taxon>Fungi</taxon>
        <taxon>Fungi incertae sedis</taxon>
        <taxon>Blastocladiomycota</taxon>
        <taxon>Blastocladiomycetes</taxon>
        <taxon>Blastocladiales</taxon>
        <taxon>Catenariaceae</taxon>
        <taxon>Catenaria</taxon>
    </lineage>
</organism>
<dbReference type="InterPro" id="IPR052072">
    <property type="entry name" value="Vascular_dev_regulator"/>
</dbReference>
<keyword evidence="1" id="KW-0040">ANK repeat</keyword>
<dbReference type="InterPro" id="IPR036770">
    <property type="entry name" value="Ankyrin_rpt-contain_sf"/>
</dbReference>
<dbReference type="Pfam" id="PF01843">
    <property type="entry name" value="DIL"/>
    <property type="match status" value="1"/>
</dbReference>
<comment type="caution">
    <text evidence="4">The sequence shown here is derived from an EMBL/GenBank/DDBJ whole genome shotgun (WGS) entry which is preliminary data.</text>
</comment>
<dbReference type="OrthoDB" id="426293at2759"/>
<dbReference type="InterPro" id="IPR002710">
    <property type="entry name" value="Dilute_dom"/>
</dbReference>
<dbReference type="GO" id="GO:0051020">
    <property type="term" value="F:GTPase binding"/>
    <property type="evidence" value="ECO:0007669"/>
    <property type="project" value="TreeGrafter"/>
</dbReference>
<feature type="compositionally biased region" description="Basic residues" evidence="2">
    <location>
        <begin position="643"/>
        <end position="657"/>
    </location>
</feature>
<evidence type="ECO:0000313" key="4">
    <source>
        <dbReference type="EMBL" id="ORZ34324.1"/>
    </source>
</evidence>
<feature type="region of interest" description="Disordered" evidence="2">
    <location>
        <begin position="539"/>
        <end position="599"/>
    </location>
</feature>
<feature type="region of interest" description="Disordered" evidence="2">
    <location>
        <begin position="276"/>
        <end position="296"/>
    </location>
</feature>
<proteinExistence type="predicted"/>
<evidence type="ECO:0000259" key="3">
    <source>
        <dbReference type="PROSITE" id="PS51126"/>
    </source>
</evidence>
<keyword evidence="5" id="KW-1185">Reference proteome</keyword>
<accession>A0A1Y2HK22</accession>
<dbReference type="SMART" id="SM01132">
    <property type="entry name" value="DIL"/>
    <property type="match status" value="1"/>
</dbReference>
<feature type="repeat" description="ANK" evidence="1">
    <location>
        <begin position="215"/>
        <end position="247"/>
    </location>
</feature>
<evidence type="ECO:0000256" key="1">
    <source>
        <dbReference type="PROSITE-ProRule" id="PRU00023"/>
    </source>
</evidence>
<dbReference type="SUPFAM" id="SSF48403">
    <property type="entry name" value="Ankyrin repeat"/>
    <property type="match status" value="1"/>
</dbReference>
<feature type="compositionally biased region" description="Low complexity" evidence="2">
    <location>
        <begin position="9"/>
        <end position="44"/>
    </location>
</feature>
<evidence type="ECO:0000256" key="2">
    <source>
        <dbReference type="SAM" id="MobiDB-lite"/>
    </source>
</evidence>
<dbReference type="AlphaFoldDB" id="A0A1Y2HK22"/>
<feature type="compositionally biased region" description="Low complexity" evidence="2">
    <location>
        <begin position="628"/>
        <end position="642"/>
    </location>
</feature>
<name>A0A1Y2HK22_9FUNG</name>
<feature type="compositionally biased region" description="Pro residues" evidence="2">
    <location>
        <begin position="59"/>
        <end position="68"/>
    </location>
</feature>
<gene>
    <name evidence="4" type="ORF">BCR44DRAFT_126837</name>
</gene>
<dbReference type="Gene3D" id="1.25.40.20">
    <property type="entry name" value="Ankyrin repeat-containing domain"/>
    <property type="match status" value="1"/>
</dbReference>
<feature type="compositionally biased region" description="Gly residues" evidence="2">
    <location>
        <begin position="575"/>
        <end position="585"/>
    </location>
</feature>
<feature type="region of interest" description="Disordered" evidence="2">
    <location>
        <begin position="628"/>
        <end position="657"/>
    </location>
</feature>
<feature type="domain" description="Dilute" evidence="3">
    <location>
        <begin position="448"/>
        <end position="813"/>
    </location>
</feature>
<dbReference type="PROSITE" id="PS50297">
    <property type="entry name" value="ANK_REP_REGION"/>
    <property type="match status" value="1"/>
</dbReference>
<dbReference type="SMART" id="SM00248">
    <property type="entry name" value="ANK"/>
    <property type="match status" value="3"/>
</dbReference>
<dbReference type="PANTHER" id="PTHR16027">
    <property type="entry name" value="DILUTE DOMAIN-CONTAINING PROTEIN YPR089W"/>
    <property type="match status" value="1"/>
</dbReference>
<feature type="compositionally biased region" description="Acidic residues" evidence="2">
    <location>
        <begin position="830"/>
        <end position="845"/>
    </location>
</feature>
<dbReference type="Proteomes" id="UP000193411">
    <property type="component" value="Unassembled WGS sequence"/>
</dbReference>
<dbReference type="InterPro" id="IPR002110">
    <property type="entry name" value="Ankyrin_rpt"/>
</dbReference>